<dbReference type="Proteomes" id="UP000027002">
    <property type="component" value="Chromosome 1"/>
</dbReference>
<dbReference type="PANTHER" id="PTHR21212:SF0">
    <property type="entry name" value="SEIPIN"/>
    <property type="match status" value="1"/>
</dbReference>
<evidence type="ECO:0000256" key="2">
    <source>
        <dbReference type="ARBA" id="ARBA00022692"/>
    </source>
</evidence>
<dbReference type="OrthoDB" id="3990054at2759"/>
<feature type="compositionally biased region" description="Acidic residues" evidence="7">
    <location>
        <begin position="337"/>
        <end position="348"/>
    </location>
</feature>
<name>A0A8E5HJ27_USTVR</name>
<protein>
    <recommendedName>
        <fullName evidence="11">Tubulin-tyrosine ligase</fullName>
    </recommendedName>
</protein>
<evidence type="ECO:0000256" key="8">
    <source>
        <dbReference type="SAM" id="Phobius"/>
    </source>
</evidence>
<dbReference type="AlphaFoldDB" id="A0A8E5HJ27"/>
<dbReference type="CDD" id="cd23995">
    <property type="entry name" value="Seipin_BSCL2_like"/>
    <property type="match status" value="1"/>
</dbReference>
<dbReference type="GO" id="GO:0006629">
    <property type="term" value="P:lipid metabolic process"/>
    <property type="evidence" value="ECO:0007669"/>
    <property type="project" value="UniProtKB-KW"/>
</dbReference>
<evidence type="ECO:0000256" key="4">
    <source>
        <dbReference type="ARBA" id="ARBA00022989"/>
    </source>
</evidence>
<accession>A0A8E5HJ27</accession>
<keyword evidence="4 8" id="KW-1133">Transmembrane helix</keyword>
<gene>
    <name evidence="9" type="ORF">UV8b_00479</name>
</gene>
<evidence type="ECO:0000256" key="3">
    <source>
        <dbReference type="ARBA" id="ARBA00022824"/>
    </source>
</evidence>
<evidence type="ECO:0000313" key="10">
    <source>
        <dbReference type="Proteomes" id="UP000027002"/>
    </source>
</evidence>
<evidence type="ECO:0000256" key="6">
    <source>
        <dbReference type="ARBA" id="ARBA00023136"/>
    </source>
</evidence>
<sequence>MIEIMEPLEETARVFTSKPAQRAAVNVMLLVSSAVTLLGLASLATALFFQNFVPDQFITTPIHLQYHSGVNPYGLAPFAYPSPKLNQDYDVSIALSMPRSPPNTDRGNFMVSLYLIRDDSSSNESKAGGQQTVNVRQYLANKKILFKSRRPALMQYEDPIIGLAKRILFVGYYILSPRSQRRTLTIQLAERINFQKTGLQPTAAFVEIEAGQDIHIYKTSLTLTAKLRGLRWLMFHYRAITYVAFTTLFWACEVLFMCLAWTIWSSATASKQAGGKGDSYTDSDYYDTADYDDQSDRQKSSVSRGKTATLKGEPRVKLEEEDMPESTVSDVPIGGGDTDDEDDFDNEGSESARRRRDFAQGTSYKGEGGDSIRRRAVRNLAT</sequence>
<dbReference type="RefSeq" id="XP_042993911.1">
    <property type="nucleotide sequence ID" value="XM_043137977.1"/>
</dbReference>
<dbReference type="GO" id="GO:0140042">
    <property type="term" value="P:lipid droplet formation"/>
    <property type="evidence" value="ECO:0007669"/>
    <property type="project" value="UniProtKB-ARBA"/>
</dbReference>
<evidence type="ECO:0000256" key="7">
    <source>
        <dbReference type="SAM" id="MobiDB-lite"/>
    </source>
</evidence>
<dbReference type="GeneID" id="66061257"/>
<dbReference type="InterPro" id="IPR009617">
    <property type="entry name" value="Seipin"/>
</dbReference>
<reference evidence="9" key="1">
    <citation type="submission" date="2020-03" db="EMBL/GenBank/DDBJ databases">
        <title>A mixture of massive structural variations and highly conserved coding sequences in Ustilaginoidea virens genome.</title>
        <authorList>
            <person name="Zhang K."/>
            <person name="Zhao Z."/>
            <person name="Zhang Z."/>
            <person name="Li Y."/>
            <person name="Hsiang T."/>
            <person name="Sun W."/>
        </authorList>
    </citation>
    <scope>NUCLEOTIDE SEQUENCE</scope>
    <source>
        <strain evidence="9">UV-8b</strain>
    </source>
</reference>
<dbReference type="KEGG" id="uvi:66061257"/>
<proteinExistence type="predicted"/>
<keyword evidence="6 8" id="KW-0472">Membrane</keyword>
<keyword evidence="2 8" id="KW-0812">Transmembrane</keyword>
<feature type="transmembrane region" description="Helical" evidence="8">
    <location>
        <begin position="23"/>
        <end position="49"/>
    </location>
</feature>
<keyword evidence="10" id="KW-1185">Reference proteome</keyword>
<comment type="subcellular location">
    <subcellularLocation>
        <location evidence="1">Endoplasmic reticulum membrane</location>
        <topology evidence="1">Multi-pass membrane protein</topology>
    </subcellularLocation>
</comment>
<evidence type="ECO:0000256" key="5">
    <source>
        <dbReference type="ARBA" id="ARBA00023098"/>
    </source>
</evidence>
<evidence type="ECO:0008006" key="11">
    <source>
        <dbReference type="Google" id="ProtNLM"/>
    </source>
</evidence>
<dbReference type="EMBL" id="CP072753">
    <property type="protein sequence ID" value="QUC16238.1"/>
    <property type="molecule type" value="Genomic_DNA"/>
</dbReference>
<evidence type="ECO:0000256" key="1">
    <source>
        <dbReference type="ARBA" id="ARBA00004477"/>
    </source>
</evidence>
<dbReference type="PANTHER" id="PTHR21212">
    <property type="entry name" value="BERNARDINELLI-SEIP CONGENITAL LIPODYSTROPHY 2 HOMOLOG BSCL2 PROTEIN"/>
    <property type="match status" value="1"/>
</dbReference>
<dbReference type="Pfam" id="PF06775">
    <property type="entry name" value="Seipin"/>
    <property type="match status" value="1"/>
</dbReference>
<evidence type="ECO:0000313" key="9">
    <source>
        <dbReference type="EMBL" id="QUC16238.1"/>
    </source>
</evidence>
<dbReference type="GO" id="GO:0005789">
    <property type="term" value="C:endoplasmic reticulum membrane"/>
    <property type="evidence" value="ECO:0007669"/>
    <property type="project" value="UniProtKB-SubCell"/>
</dbReference>
<feature type="region of interest" description="Disordered" evidence="7">
    <location>
        <begin position="291"/>
        <end position="382"/>
    </location>
</feature>
<feature type="transmembrane region" description="Helical" evidence="8">
    <location>
        <begin position="239"/>
        <end position="264"/>
    </location>
</feature>
<organism evidence="9 10">
    <name type="scientific">Ustilaginoidea virens</name>
    <name type="common">Rice false smut fungus</name>
    <name type="synonym">Villosiclava virens</name>
    <dbReference type="NCBI Taxonomy" id="1159556"/>
    <lineage>
        <taxon>Eukaryota</taxon>
        <taxon>Fungi</taxon>
        <taxon>Dikarya</taxon>
        <taxon>Ascomycota</taxon>
        <taxon>Pezizomycotina</taxon>
        <taxon>Sordariomycetes</taxon>
        <taxon>Hypocreomycetidae</taxon>
        <taxon>Hypocreales</taxon>
        <taxon>Clavicipitaceae</taxon>
        <taxon>Ustilaginoidea</taxon>
    </lineage>
</organism>
<keyword evidence="3" id="KW-0256">Endoplasmic reticulum</keyword>
<keyword evidence="5" id="KW-0443">Lipid metabolism</keyword>